<feature type="region of interest" description="Disordered" evidence="6">
    <location>
        <begin position="644"/>
        <end position="666"/>
    </location>
</feature>
<feature type="domain" description="HORMA" evidence="7">
    <location>
        <begin position="1"/>
        <end position="219"/>
    </location>
</feature>
<evidence type="ECO:0000313" key="9">
    <source>
        <dbReference type="Proteomes" id="UP000807353"/>
    </source>
</evidence>
<organism evidence="8 9">
    <name type="scientific">Collybia nuda</name>
    <dbReference type="NCBI Taxonomy" id="64659"/>
    <lineage>
        <taxon>Eukaryota</taxon>
        <taxon>Fungi</taxon>
        <taxon>Dikarya</taxon>
        <taxon>Basidiomycota</taxon>
        <taxon>Agaricomycotina</taxon>
        <taxon>Agaricomycetes</taxon>
        <taxon>Agaricomycetidae</taxon>
        <taxon>Agaricales</taxon>
        <taxon>Tricholomatineae</taxon>
        <taxon>Clitocybaceae</taxon>
        <taxon>Collybia</taxon>
    </lineage>
</organism>
<gene>
    <name evidence="8" type="ORF">BDZ94DRAFT_371916</name>
</gene>
<feature type="region of interest" description="Disordered" evidence="6">
    <location>
        <begin position="708"/>
        <end position="765"/>
    </location>
</feature>
<dbReference type="OrthoDB" id="1928087at2759"/>
<proteinExistence type="predicted"/>
<dbReference type="AlphaFoldDB" id="A0A9P5YII6"/>
<accession>A0A9P5YII6</accession>
<evidence type="ECO:0000256" key="6">
    <source>
        <dbReference type="SAM" id="MobiDB-lite"/>
    </source>
</evidence>
<keyword evidence="4" id="KW-0539">Nucleus</keyword>
<dbReference type="SUPFAM" id="SSF57903">
    <property type="entry name" value="FYVE/PHD zinc finger"/>
    <property type="match status" value="1"/>
</dbReference>
<dbReference type="SUPFAM" id="SSF56019">
    <property type="entry name" value="The spindle assembly checkpoint protein mad2"/>
    <property type="match status" value="1"/>
</dbReference>
<evidence type="ECO:0000256" key="1">
    <source>
        <dbReference type="ARBA" id="ARBA00004123"/>
    </source>
</evidence>
<evidence type="ECO:0000313" key="8">
    <source>
        <dbReference type="EMBL" id="KAF9469301.1"/>
    </source>
</evidence>
<feature type="compositionally biased region" description="Low complexity" evidence="6">
    <location>
        <begin position="724"/>
        <end position="736"/>
    </location>
</feature>
<dbReference type="Gene3D" id="3.30.40.10">
    <property type="entry name" value="Zinc/RING finger domain, C3HC4 (zinc finger)"/>
    <property type="match status" value="1"/>
</dbReference>
<sequence length="779" mass="87707">MDETSDASFSSSDTRQRRNINGFKIMSITRDYSDEADKILNYLEHGIFHALQMQYLRSFIFAIYLDSKDPNNIVEAYTFNFQYHKVPGTDTVVPIMSLGDGLRKMNLKGKNRLEDDPVAAAAKKGKAPTLRDVKKSVKTLLKTLIHATTQMDVLPKRRFATFKVFYTEDTPSDYEPPHFQAGDAEKDKWFFMTHDLDEVPDKWSIGKVETGHHSVNLNITSIATYLPSSTEHDNAPFAGTTHHRPNQLTLTPIQEATVRAQQIERQNKDADERNIVWSVEDIVELHDIDGECEDDPDYVKLPDGSYEKIIFHSSGSDFVTPIGLRNEVGEIEPLPQTMNSEEVCFSGISEPVPTRLDQLNSDIVSKFSNIEQTQVLESLTQDLSMPSRSGQHLLPSSIVQHDTSPSQTRYKRGIVGFDSSMSSFSSTLSSPGSKVNNQALTTFTSNQYTTVNDVEMLDIETQPQAAVSVPDTIESIKSYELYSAQNFIETDVPTPKASQGTHKIDIGLNCECGVSIKDESCYCEGGCERWYHIWCMGYHSIKDPRMPASFTCFDCRVRADTSWELIKINLYPKMLSNFQDLALFRRAIKVAEKEKPETPTAFAKMTGGNNTLARQLFKRLETEGFIEEQSTTLDDLGFTETHSRSLKAGKKTKSKAPKNRKNVQKTKYKFNRSKLSTTEYADYFNTDAEVEGRLLGLKELYARFGKGVGSQSIQPAPGKPLSHQTPTQTQTQNETQIDFSPSKHDHTQKRVKSKPSTDENIRPTKKIKISVTCGVDLAE</sequence>
<dbReference type="EMBL" id="MU150230">
    <property type="protein sequence ID" value="KAF9469301.1"/>
    <property type="molecule type" value="Genomic_DNA"/>
</dbReference>
<dbReference type="Gene3D" id="3.30.900.10">
    <property type="entry name" value="HORMA domain"/>
    <property type="match status" value="1"/>
</dbReference>
<dbReference type="PROSITE" id="PS50815">
    <property type="entry name" value="HORMA"/>
    <property type="match status" value="1"/>
</dbReference>
<keyword evidence="3" id="KW-0158">Chromosome</keyword>
<evidence type="ECO:0000259" key="7">
    <source>
        <dbReference type="PROSITE" id="PS50815"/>
    </source>
</evidence>
<dbReference type="InterPro" id="IPR036570">
    <property type="entry name" value="HORMA_dom_sf"/>
</dbReference>
<dbReference type="GO" id="GO:0005634">
    <property type="term" value="C:nucleus"/>
    <property type="evidence" value="ECO:0007669"/>
    <property type="project" value="UniProtKB-SubCell"/>
</dbReference>
<evidence type="ECO:0000256" key="4">
    <source>
        <dbReference type="ARBA" id="ARBA00023242"/>
    </source>
</evidence>
<keyword evidence="9" id="KW-1185">Reference proteome</keyword>
<dbReference type="Proteomes" id="UP000807353">
    <property type="component" value="Unassembled WGS sequence"/>
</dbReference>
<dbReference type="GO" id="GO:0005694">
    <property type="term" value="C:chromosome"/>
    <property type="evidence" value="ECO:0007669"/>
    <property type="project" value="UniProtKB-SubCell"/>
</dbReference>
<evidence type="ECO:0000256" key="3">
    <source>
        <dbReference type="ARBA" id="ARBA00022454"/>
    </source>
</evidence>
<dbReference type="GO" id="GO:0007130">
    <property type="term" value="P:synaptonemal complex assembly"/>
    <property type="evidence" value="ECO:0007669"/>
    <property type="project" value="TreeGrafter"/>
</dbReference>
<comment type="caution">
    <text evidence="8">The sequence shown here is derived from an EMBL/GenBank/DDBJ whole genome shotgun (WGS) entry which is preliminary data.</text>
</comment>
<keyword evidence="5" id="KW-0469">Meiosis</keyword>
<dbReference type="PANTHER" id="PTHR48225">
    <property type="entry name" value="HORMA DOMAIN-CONTAINING PROTEIN 1"/>
    <property type="match status" value="1"/>
</dbReference>
<name>A0A9P5YII6_9AGAR</name>
<dbReference type="GO" id="GO:0051598">
    <property type="term" value="P:meiotic recombination checkpoint signaling"/>
    <property type="evidence" value="ECO:0007669"/>
    <property type="project" value="TreeGrafter"/>
</dbReference>
<evidence type="ECO:0000256" key="5">
    <source>
        <dbReference type="ARBA" id="ARBA00023254"/>
    </source>
</evidence>
<comment type="subcellular location">
    <subcellularLocation>
        <location evidence="2">Chromosome</location>
    </subcellularLocation>
    <subcellularLocation>
        <location evidence="1">Nucleus</location>
    </subcellularLocation>
</comment>
<dbReference type="InterPro" id="IPR011011">
    <property type="entry name" value="Znf_FYVE_PHD"/>
</dbReference>
<dbReference type="InterPro" id="IPR051294">
    <property type="entry name" value="HORMA_MeioticProgression"/>
</dbReference>
<reference evidence="8" key="1">
    <citation type="submission" date="2020-11" db="EMBL/GenBank/DDBJ databases">
        <authorList>
            <consortium name="DOE Joint Genome Institute"/>
            <person name="Ahrendt S."/>
            <person name="Riley R."/>
            <person name="Andreopoulos W."/>
            <person name="Labutti K."/>
            <person name="Pangilinan J."/>
            <person name="Ruiz-Duenas F.J."/>
            <person name="Barrasa J.M."/>
            <person name="Sanchez-Garcia M."/>
            <person name="Camarero S."/>
            <person name="Miyauchi S."/>
            <person name="Serrano A."/>
            <person name="Linde D."/>
            <person name="Babiker R."/>
            <person name="Drula E."/>
            <person name="Ayuso-Fernandez I."/>
            <person name="Pacheco R."/>
            <person name="Padilla G."/>
            <person name="Ferreira P."/>
            <person name="Barriuso J."/>
            <person name="Kellner H."/>
            <person name="Castanera R."/>
            <person name="Alfaro M."/>
            <person name="Ramirez L."/>
            <person name="Pisabarro A.G."/>
            <person name="Kuo A."/>
            <person name="Tritt A."/>
            <person name="Lipzen A."/>
            <person name="He G."/>
            <person name="Yan M."/>
            <person name="Ng V."/>
            <person name="Cullen D."/>
            <person name="Martin F."/>
            <person name="Rosso M.-N."/>
            <person name="Henrissat B."/>
            <person name="Hibbett D."/>
            <person name="Martinez A.T."/>
            <person name="Grigoriev I.V."/>
        </authorList>
    </citation>
    <scope>NUCLEOTIDE SEQUENCE</scope>
    <source>
        <strain evidence="8">CBS 247.69</strain>
    </source>
</reference>
<dbReference type="InterPro" id="IPR003511">
    <property type="entry name" value="HORMA_dom"/>
</dbReference>
<evidence type="ECO:0000256" key="2">
    <source>
        <dbReference type="ARBA" id="ARBA00004286"/>
    </source>
</evidence>
<dbReference type="Pfam" id="PF02301">
    <property type="entry name" value="HORMA"/>
    <property type="match status" value="1"/>
</dbReference>
<dbReference type="InterPro" id="IPR013083">
    <property type="entry name" value="Znf_RING/FYVE/PHD"/>
</dbReference>
<dbReference type="PANTHER" id="PTHR48225:SF7">
    <property type="entry name" value="MEIOSIS-SPECIFIC PROTEIN HOP1"/>
    <property type="match status" value="1"/>
</dbReference>
<protein>
    <submittedName>
        <fullName evidence="8">HORMA domain-containing protein</fullName>
    </submittedName>
</protein>